<evidence type="ECO:0000256" key="3">
    <source>
        <dbReference type="SAM" id="Coils"/>
    </source>
</evidence>
<dbReference type="FunFam" id="2.120.10.30:FF:000238">
    <property type="entry name" value="Haloacid dehalogenase-like hydrolase domain-containing protein Sgpp"/>
    <property type="match status" value="1"/>
</dbReference>
<feature type="region of interest" description="Disordered" evidence="4">
    <location>
        <begin position="402"/>
        <end position="429"/>
    </location>
</feature>
<feature type="region of interest" description="Disordered" evidence="4">
    <location>
        <begin position="1"/>
        <end position="20"/>
    </location>
</feature>
<feature type="compositionally biased region" description="Basic and acidic residues" evidence="4">
    <location>
        <begin position="638"/>
        <end position="658"/>
    </location>
</feature>
<dbReference type="Pfam" id="PF01436">
    <property type="entry name" value="NHL"/>
    <property type="match status" value="2"/>
</dbReference>
<reference evidence="5" key="1">
    <citation type="submission" date="2015-12" db="EMBL/GenBank/DDBJ databases">
        <title>Update maize B73 reference genome by single molecule sequencing technologies.</title>
        <authorList>
            <consortium name="Maize Genome Sequencing Project"/>
            <person name="Ware D."/>
        </authorList>
    </citation>
    <scope>NUCLEOTIDE SEQUENCE [LARGE SCALE GENOMIC DNA]</scope>
    <source>
        <tissue evidence="5">Seedling</tissue>
    </source>
</reference>
<evidence type="ECO:0000256" key="4">
    <source>
        <dbReference type="SAM" id="MobiDB-lite"/>
    </source>
</evidence>
<feature type="region of interest" description="Disordered" evidence="4">
    <location>
        <begin position="155"/>
        <end position="174"/>
    </location>
</feature>
<feature type="compositionally biased region" description="Basic and acidic residues" evidence="4">
    <location>
        <begin position="416"/>
        <end position="429"/>
    </location>
</feature>
<dbReference type="PANTHER" id="PTHR46388:SF2">
    <property type="entry name" value="NHL REPEAT-CONTAINING PROTEIN 2"/>
    <property type="match status" value="1"/>
</dbReference>
<feature type="region of interest" description="Disordered" evidence="4">
    <location>
        <begin position="32"/>
        <end position="120"/>
    </location>
</feature>
<dbReference type="ExpressionAtlas" id="A0A1D6K0T3">
    <property type="expression patterns" value="baseline and differential"/>
</dbReference>
<feature type="compositionally biased region" description="Acidic residues" evidence="4">
    <location>
        <begin position="402"/>
        <end position="411"/>
    </location>
</feature>
<feature type="region of interest" description="Disordered" evidence="4">
    <location>
        <begin position="591"/>
        <end position="658"/>
    </location>
</feature>
<feature type="compositionally biased region" description="Acidic residues" evidence="4">
    <location>
        <begin position="619"/>
        <end position="637"/>
    </location>
</feature>
<feature type="repeat" description="NHL" evidence="2">
    <location>
        <begin position="1174"/>
        <end position="1204"/>
    </location>
</feature>
<feature type="compositionally biased region" description="Basic and acidic residues" evidence="4">
    <location>
        <begin position="599"/>
        <end position="610"/>
    </location>
</feature>
<dbReference type="PROSITE" id="PS51125">
    <property type="entry name" value="NHL"/>
    <property type="match status" value="1"/>
</dbReference>
<feature type="compositionally biased region" description="Basic and acidic residues" evidence="4">
    <location>
        <begin position="483"/>
        <end position="495"/>
    </location>
</feature>
<dbReference type="EMBL" id="CM007647">
    <property type="protein sequence ID" value="ONL97380.1"/>
    <property type="molecule type" value="Genomic_DNA"/>
</dbReference>
<keyword evidence="1" id="KW-0677">Repeat</keyword>
<dbReference type="PANTHER" id="PTHR46388">
    <property type="entry name" value="NHL REPEAT-CONTAINING PROTEIN 2"/>
    <property type="match status" value="1"/>
</dbReference>
<feature type="region of interest" description="Disordered" evidence="4">
    <location>
        <begin position="734"/>
        <end position="774"/>
    </location>
</feature>
<dbReference type="InterPro" id="IPR045302">
    <property type="entry name" value="NHL2_NHL_rpt_dom"/>
</dbReference>
<dbReference type="SUPFAM" id="SSF101898">
    <property type="entry name" value="NHL repeat"/>
    <property type="match status" value="1"/>
</dbReference>
<keyword evidence="3" id="KW-0175">Coiled coil</keyword>
<dbReference type="STRING" id="4577.A0A1D6K0T3"/>
<feature type="region of interest" description="Disordered" evidence="4">
    <location>
        <begin position="480"/>
        <end position="562"/>
    </location>
</feature>
<gene>
    <name evidence="5" type="ORF">ZEAMMB73_Zm00001d028915</name>
</gene>
<evidence type="ECO:0000313" key="5">
    <source>
        <dbReference type="EMBL" id="ONL97380.1"/>
    </source>
</evidence>
<dbReference type="SMR" id="A0A1D6K0T3"/>
<evidence type="ECO:0000256" key="1">
    <source>
        <dbReference type="ARBA" id="ARBA00022737"/>
    </source>
</evidence>
<dbReference type="IntAct" id="A0A1D6K0T3">
    <property type="interactions" value="5"/>
</dbReference>
<dbReference type="InParanoid" id="A0A1D6K0T3"/>
<organism evidence="5">
    <name type="scientific">Zea mays</name>
    <name type="common">Maize</name>
    <dbReference type="NCBI Taxonomy" id="4577"/>
    <lineage>
        <taxon>Eukaryota</taxon>
        <taxon>Viridiplantae</taxon>
        <taxon>Streptophyta</taxon>
        <taxon>Embryophyta</taxon>
        <taxon>Tracheophyta</taxon>
        <taxon>Spermatophyta</taxon>
        <taxon>Magnoliopsida</taxon>
        <taxon>Liliopsida</taxon>
        <taxon>Poales</taxon>
        <taxon>Poaceae</taxon>
        <taxon>PACMAD clade</taxon>
        <taxon>Panicoideae</taxon>
        <taxon>Andropogonodae</taxon>
        <taxon>Andropogoneae</taxon>
        <taxon>Tripsacinae</taxon>
        <taxon>Zea</taxon>
    </lineage>
</organism>
<evidence type="ECO:0000256" key="2">
    <source>
        <dbReference type="PROSITE-ProRule" id="PRU00504"/>
    </source>
</evidence>
<proteinExistence type="predicted"/>
<dbReference type="Gene3D" id="2.120.10.30">
    <property type="entry name" value="TolB, C-terminal domain"/>
    <property type="match status" value="3"/>
</dbReference>
<dbReference type="CDD" id="cd14951">
    <property type="entry name" value="NHL-2_like"/>
    <property type="match status" value="1"/>
</dbReference>
<feature type="compositionally biased region" description="Polar residues" evidence="4">
    <location>
        <begin position="740"/>
        <end position="759"/>
    </location>
</feature>
<protein>
    <submittedName>
        <fullName evidence="5">Chloroplast protein HCF243</fullName>
    </submittedName>
</protein>
<feature type="compositionally biased region" description="Low complexity" evidence="4">
    <location>
        <begin position="32"/>
        <end position="66"/>
    </location>
</feature>
<dbReference type="FunCoup" id="A0A1D6K0T3">
    <property type="interactions" value="2610"/>
</dbReference>
<feature type="compositionally biased region" description="Basic and acidic residues" evidence="4">
    <location>
        <begin position="159"/>
        <end position="170"/>
    </location>
</feature>
<accession>A0A1D6K0T3</accession>
<feature type="compositionally biased region" description="Low complexity" evidence="4">
    <location>
        <begin position="520"/>
        <end position="535"/>
    </location>
</feature>
<dbReference type="InterPro" id="IPR011042">
    <property type="entry name" value="6-blade_b-propeller_TolB-like"/>
</dbReference>
<name>A0A1D6K0T3_MAIZE</name>
<dbReference type="InterPro" id="IPR001258">
    <property type="entry name" value="NHL_repeat"/>
</dbReference>
<feature type="coiled-coil region" evidence="3">
    <location>
        <begin position="352"/>
        <end position="384"/>
    </location>
</feature>
<sequence>MRRKKHLDRGGGGRGGGTELFICFTSRPSAASAAPVAGGSAQSSLRPSSSSKLLSPGRGSASASGAETVPAPPLHPSLSRRLRNSGSLKGGQSPMFPSGSTGGGRRSRGGFEPAEPSSPKVTCIGQVRVKGGKRKPKHTSAATLHSCSRRGGVGSAEVSFRRAGDDRDGPQSKNQGWVYQIPVNICEALKTFGSCGGRSLCSPSRHGGAGERGALPTDANCGKKRRQGAPAGGSWLCGAAVARCLLAIQEEDDDEVGNGKGAAVVPAEEMRTSEVGLVMEGWDVEEEKAVMMGDVEVEKKDEILVVGKEEEGRVSVCIPPRNALLLMRCRSDPVRMAALATRFWGSPAAATVEQVDNEVAGCLNDNEEEEEKEEEAEAEPLECKDGARCSAVSVKDLKCEECGSDENDGAEAGEINQEKAEAEESSKCGDLVEEKEGASCRVGVEEAQIVRKDAELEVPLGEVTEMENQGPDMVELVVSEEEVPGHEKVDEEMMGRRSINSYSPSATLKEDRTKLRRLSSRMCVSTSSRASSSSDRVGRRHSFSAEMEARRSSFSSLKDSRRASFSIDRDGRRWSFSIEQEHLVAQPKVLMASRKGKKTSSEAESEKDCDVVAPNSAEEGQESYDDGKEEDTTENVAEEGKTKSAEANQEVEKVETRAEECEGGTVPVIHRRKKSGELPDCLLLMMYEPKLSMEVSKETWVCSTDFVHWKSYQGKNNRNHWQQKASAAGTVETKEKENAEGTTIANDVQESKDPSTVNSAVPMPCPVVQKTPPLKPATTEQKLKLELPPVTNAAAYAPFVLKSFHLDLDEVIGAALEFYEEKKLLQNDPLPLALEKDKDSRLLTSPLKFPGKLAVDVQNNRLFISDSNHNRIVRIFVLILLGFYHYGTSVVTNLEGQFIYQVGSSEEGLLDGPFDAALFNRPQGIAYNSKRNILYVADTENHALREINFVDETVRTLAGNGTKGSDYRGGGQGTNQAGSDIFSLATLESSYQKQKTSAYNFYKLHRLFLTLFWFTLKWHLWLTLGFIISLFMVDGTTIDWKVFMQVLNSPWDVCYDPAEEAVYIAMAGQHQIWKHNLHDGITKVISGDGYERNLNGSSATSTSFAQPSGISLAFEMHELLVADSESSSIRVVNLKTGGSRLLAGGDPVFPENLFRILLSLQFGDYDGTGSDVLLQHPLGVVYANDNQVYIADSYNHKIKKLDPVTRKVTTIAGTGSAGYRDGPGLTAQLSEPAGLVEVGDGTMASPLVTGSGCGSVADLAGPIPLTLVSASTPPAPSLSSPDQDLVPSAPVPRDLAPAPGVAPLPLVVPSGSGGRLLVADTNNNTIRYITLSDKGAEVKTLELIGVQPPSPKPKVLKRLRRRLSADTDVINVDGGSSKEGFLSLAVTVPDGYHFSKVINNHKTLFFLILLATRSKFDVETEPPNAVEIEPANGFLNSEGLASLKFRRISSSLSMGRINCKVYYCKEDEVCLYQSIAFDVKFREEAEPNPAQITLSYTVSPRDNSGSTQLLAARKNAKV</sequence>